<evidence type="ECO:0000256" key="2">
    <source>
        <dbReference type="ARBA" id="ARBA00009173"/>
    </source>
</evidence>
<dbReference type="AlphaFoldDB" id="A0A3N0AH75"/>
<comment type="similarity">
    <text evidence="2">Belongs to the complex I 20 kDa subunit family.</text>
</comment>
<proteinExistence type="inferred from homology"/>
<reference evidence="9" key="1">
    <citation type="submission" date="2018-05" db="EMBL/GenBank/DDBJ databases">
        <title>Genome Sequencing of selected type strains of the family Eggerthellaceae.</title>
        <authorList>
            <person name="Danylec N."/>
            <person name="Stoll D.A."/>
            <person name="Doetsch A."/>
            <person name="Huch M."/>
        </authorList>
    </citation>
    <scope>NUCLEOTIDE SEQUENCE [LARGE SCALE GENOMIC DNA]</scope>
    <source>
        <strain evidence="9">DSM 17537</strain>
    </source>
</reference>
<evidence type="ECO:0000259" key="7">
    <source>
        <dbReference type="Pfam" id="PF01058"/>
    </source>
</evidence>
<feature type="domain" description="NADH:ubiquinone oxidoreductase-like 20kDa subunit" evidence="7">
    <location>
        <begin position="18"/>
        <end position="127"/>
    </location>
</feature>
<evidence type="ECO:0000313" key="8">
    <source>
        <dbReference type="EMBL" id="RNL21454.1"/>
    </source>
</evidence>
<dbReference type="PANTHER" id="PTHR42989">
    <property type="entry name" value="HYDROGENASE-4 COMPONENT I"/>
    <property type="match status" value="1"/>
</dbReference>
<dbReference type="NCBIfam" id="NF005012">
    <property type="entry name" value="PRK06411.1"/>
    <property type="match status" value="1"/>
</dbReference>
<dbReference type="OrthoDB" id="9786737at2"/>
<dbReference type="InterPro" id="IPR006137">
    <property type="entry name" value="NADH_UbQ_OxRdtase-like_20kDa"/>
</dbReference>
<keyword evidence="9" id="KW-1185">Reference proteome</keyword>
<dbReference type="GO" id="GO:0051539">
    <property type="term" value="F:4 iron, 4 sulfur cluster binding"/>
    <property type="evidence" value="ECO:0007669"/>
    <property type="project" value="UniProtKB-KW"/>
</dbReference>
<dbReference type="RefSeq" id="WP_123197296.1">
    <property type="nucleotide sequence ID" value="NZ_QICB01000001.1"/>
</dbReference>
<dbReference type="InterPro" id="IPR052375">
    <property type="entry name" value="Complex_I_20kDa-like"/>
</dbReference>
<comment type="cofactor">
    <cofactor evidence="1">
        <name>[4Fe-4S] cluster</name>
        <dbReference type="ChEBI" id="CHEBI:49883"/>
    </cofactor>
</comment>
<keyword evidence="6" id="KW-0411">Iron-sulfur</keyword>
<dbReference type="Gene3D" id="3.40.50.12280">
    <property type="match status" value="1"/>
</dbReference>
<keyword evidence="4" id="KW-0479">Metal-binding</keyword>
<evidence type="ECO:0000256" key="5">
    <source>
        <dbReference type="ARBA" id="ARBA00023004"/>
    </source>
</evidence>
<sequence>MSSVSKSPWVIHYDGSSCNGCDIEVLAALTPLYDVERFGIINTGNPKHADIFLVTGSVNEQNIDVVKEIYDQMVEPKVVVACGICACSAGIFHDCYNIIGGVDKAIPVDVYVPGCAVRPEAIIDGVVQGLGILEEKSKALAASKKKGE</sequence>
<organism evidence="8 9">
    <name type="scientific">Slackia faecicanis</name>
    <dbReference type="NCBI Taxonomy" id="255723"/>
    <lineage>
        <taxon>Bacteria</taxon>
        <taxon>Bacillati</taxon>
        <taxon>Actinomycetota</taxon>
        <taxon>Coriobacteriia</taxon>
        <taxon>Eggerthellales</taxon>
        <taxon>Eggerthellaceae</taxon>
        <taxon>Slackia</taxon>
    </lineage>
</organism>
<accession>A0A3N0AH75</accession>
<evidence type="ECO:0000256" key="1">
    <source>
        <dbReference type="ARBA" id="ARBA00001966"/>
    </source>
</evidence>
<keyword evidence="3" id="KW-0004">4Fe-4S</keyword>
<gene>
    <name evidence="8" type="ORF">DMP07_00985</name>
</gene>
<protein>
    <submittedName>
        <fullName evidence="8">NADH-quinone oxidoreductase subunit B</fullName>
    </submittedName>
</protein>
<dbReference type="PANTHER" id="PTHR42989:SF1">
    <property type="entry name" value="FORMATE HYDROGENLYASE SUBUNIT 7-RELATED"/>
    <property type="match status" value="1"/>
</dbReference>
<dbReference type="EMBL" id="QICB01000001">
    <property type="protein sequence ID" value="RNL21454.1"/>
    <property type="molecule type" value="Genomic_DNA"/>
</dbReference>
<dbReference type="Proteomes" id="UP000267368">
    <property type="component" value="Unassembled WGS sequence"/>
</dbReference>
<evidence type="ECO:0000256" key="6">
    <source>
        <dbReference type="ARBA" id="ARBA00023014"/>
    </source>
</evidence>
<name>A0A3N0AH75_9ACTN</name>
<evidence type="ECO:0000313" key="9">
    <source>
        <dbReference type="Proteomes" id="UP000267368"/>
    </source>
</evidence>
<dbReference type="GO" id="GO:0046872">
    <property type="term" value="F:metal ion binding"/>
    <property type="evidence" value="ECO:0007669"/>
    <property type="project" value="UniProtKB-KW"/>
</dbReference>
<evidence type="ECO:0000256" key="3">
    <source>
        <dbReference type="ARBA" id="ARBA00022485"/>
    </source>
</evidence>
<keyword evidence="5" id="KW-0408">Iron</keyword>
<comment type="caution">
    <text evidence="8">The sequence shown here is derived from an EMBL/GenBank/DDBJ whole genome shotgun (WGS) entry which is preliminary data.</text>
</comment>
<dbReference type="Pfam" id="PF01058">
    <property type="entry name" value="Oxidored_q6"/>
    <property type="match status" value="1"/>
</dbReference>
<evidence type="ECO:0000256" key="4">
    <source>
        <dbReference type="ARBA" id="ARBA00022723"/>
    </source>
</evidence>
<dbReference type="SUPFAM" id="SSF56770">
    <property type="entry name" value="HydA/Nqo6-like"/>
    <property type="match status" value="1"/>
</dbReference>